<dbReference type="SUPFAM" id="SSF89550">
    <property type="entry name" value="PHP domain-like"/>
    <property type="match status" value="1"/>
</dbReference>
<gene>
    <name evidence="6" type="ORF">F9802_06545</name>
</gene>
<keyword evidence="7" id="KW-1185">Reference proteome</keyword>
<organism evidence="6 7">
    <name type="scientific">Bacillus aerolatus</name>
    <dbReference type="NCBI Taxonomy" id="2653354"/>
    <lineage>
        <taxon>Bacteria</taxon>
        <taxon>Bacillati</taxon>
        <taxon>Bacillota</taxon>
        <taxon>Bacilli</taxon>
        <taxon>Bacillales</taxon>
        <taxon>Bacillaceae</taxon>
        <taxon>Bacillus</taxon>
    </lineage>
</organism>
<evidence type="ECO:0000313" key="7">
    <source>
        <dbReference type="Proteomes" id="UP000429595"/>
    </source>
</evidence>
<dbReference type="Pfam" id="PF19567">
    <property type="entry name" value="CpsB_CapC"/>
    <property type="match status" value="1"/>
</dbReference>
<evidence type="ECO:0000256" key="5">
    <source>
        <dbReference type="PIRNR" id="PIRNR016557"/>
    </source>
</evidence>
<dbReference type="PIRSF" id="PIRSF016557">
    <property type="entry name" value="Caps_synth_CpsB"/>
    <property type="match status" value="1"/>
</dbReference>
<comment type="caution">
    <text evidence="6">The sequence shown here is derived from an EMBL/GenBank/DDBJ whole genome shotgun (WGS) entry which is preliminary data.</text>
</comment>
<evidence type="ECO:0000256" key="4">
    <source>
        <dbReference type="ARBA" id="ARBA00051722"/>
    </source>
</evidence>
<dbReference type="InterPro" id="IPR016667">
    <property type="entry name" value="Caps_polysacc_synth_CpsB/CapC"/>
</dbReference>
<dbReference type="EMBL" id="WEIO01000003">
    <property type="protein sequence ID" value="KAB7707406.1"/>
    <property type="molecule type" value="Genomic_DNA"/>
</dbReference>
<evidence type="ECO:0000256" key="1">
    <source>
        <dbReference type="ARBA" id="ARBA00005750"/>
    </source>
</evidence>
<comment type="similarity">
    <text evidence="1 5">Belongs to the metallo-dependent hydrolases superfamily. CpsB/CapC family.</text>
</comment>
<keyword evidence="3 5" id="KW-0904">Protein phosphatase</keyword>
<dbReference type="InterPro" id="IPR016195">
    <property type="entry name" value="Pol/histidinol_Pase-like"/>
</dbReference>
<dbReference type="PANTHER" id="PTHR39181:SF1">
    <property type="entry name" value="TYROSINE-PROTEIN PHOSPHATASE YWQE"/>
    <property type="match status" value="1"/>
</dbReference>
<comment type="catalytic activity">
    <reaction evidence="4 5">
        <text>O-phospho-L-tyrosyl-[protein] + H2O = L-tyrosyl-[protein] + phosphate</text>
        <dbReference type="Rhea" id="RHEA:10684"/>
        <dbReference type="Rhea" id="RHEA-COMP:10136"/>
        <dbReference type="Rhea" id="RHEA-COMP:20101"/>
        <dbReference type="ChEBI" id="CHEBI:15377"/>
        <dbReference type="ChEBI" id="CHEBI:43474"/>
        <dbReference type="ChEBI" id="CHEBI:46858"/>
        <dbReference type="ChEBI" id="CHEBI:61978"/>
        <dbReference type="EC" id="3.1.3.48"/>
    </reaction>
</comment>
<dbReference type="EC" id="3.1.3.48" evidence="5"/>
<dbReference type="GO" id="GO:0030145">
    <property type="term" value="F:manganese ion binding"/>
    <property type="evidence" value="ECO:0007669"/>
    <property type="project" value="UniProtKB-UniRule"/>
</dbReference>
<keyword evidence="2 5" id="KW-0378">Hydrolase</keyword>
<evidence type="ECO:0000313" key="6">
    <source>
        <dbReference type="EMBL" id="KAB7707406.1"/>
    </source>
</evidence>
<protein>
    <recommendedName>
        <fullName evidence="5">Tyrosine-protein phosphatase</fullName>
        <ecNumber evidence="5">3.1.3.48</ecNumber>
    </recommendedName>
</protein>
<proteinExistence type="inferred from homology"/>
<dbReference type="Proteomes" id="UP000429595">
    <property type="component" value="Unassembled WGS sequence"/>
</dbReference>
<dbReference type="GO" id="GO:0004725">
    <property type="term" value="F:protein tyrosine phosphatase activity"/>
    <property type="evidence" value="ECO:0007669"/>
    <property type="project" value="UniProtKB-UniRule"/>
</dbReference>
<name>A0A6I1FGM5_9BACI</name>
<dbReference type="RefSeq" id="WP_152150370.1">
    <property type="nucleotide sequence ID" value="NZ_WEIO01000003.1"/>
</dbReference>
<dbReference type="AlphaFoldDB" id="A0A6I1FGM5"/>
<reference evidence="6 7" key="1">
    <citation type="submission" date="2019-10" db="EMBL/GenBank/DDBJ databases">
        <title>Bacillus aerolatum sp. nov., isolated from bioaerosol of sport playgrounds.</title>
        <authorList>
            <person name="Chen P."/>
            <person name="Zhang G."/>
        </authorList>
    </citation>
    <scope>NUCLEOTIDE SEQUENCE [LARGE SCALE GENOMIC DNA]</scope>
    <source>
        <strain evidence="6 7">CX253</strain>
    </source>
</reference>
<evidence type="ECO:0000256" key="2">
    <source>
        <dbReference type="ARBA" id="ARBA00022801"/>
    </source>
</evidence>
<dbReference type="PANTHER" id="PTHR39181">
    <property type="entry name" value="TYROSINE-PROTEIN PHOSPHATASE YWQE"/>
    <property type="match status" value="1"/>
</dbReference>
<dbReference type="Gene3D" id="3.20.20.140">
    <property type="entry name" value="Metal-dependent hydrolases"/>
    <property type="match status" value="1"/>
</dbReference>
<sequence length="256" mass="28668">MIDLHCHILHGLDDGADTSPASIAMAKEAEKQGISAIVATPHHKNGAYENVKAEIVTSVAALNKELTKAGINVDVLPGQEIRIYGELLEDYEKDELLTIAGTSSYIFIEFPSGSVPHYTEQLFYDIQMNGLLPVIVHPERNQELIQHPDRLYSLVKNGAATQITASSYTGHFGKKIQLFTEQLIDAQLTHLLASDAHNTHTRTFKMADAYARMAEKMGDDYVYYFQENAELIIEGNHLYKEPPEKIRKKKKILGIF</sequence>
<evidence type="ECO:0000256" key="3">
    <source>
        <dbReference type="ARBA" id="ARBA00022912"/>
    </source>
</evidence>
<accession>A0A6I1FGM5</accession>